<evidence type="ECO:0000313" key="2">
    <source>
        <dbReference type="EMBL" id="RXJ67675.1"/>
    </source>
</evidence>
<keyword evidence="1" id="KW-0812">Transmembrane</keyword>
<accession>A0A4Q0YCG0</accession>
<proteinExistence type="predicted"/>
<dbReference type="EMBL" id="PDKJ01000008">
    <property type="protein sequence ID" value="RXJ67675.1"/>
    <property type="molecule type" value="Genomic_DNA"/>
</dbReference>
<gene>
    <name evidence="2" type="ORF">CRV08_09905</name>
</gene>
<feature type="transmembrane region" description="Helical" evidence="1">
    <location>
        <begin position="6"/>
        <end position="25"/>
    </location>
</feature>
<reference evidence="2 3" key="1">
    <citation type="submission" date="2017-10" db="EMBL/GenBank/DDBJ databases">
        <title>Genomics of the genus Arcobacter.</title>
        <authorList>
            <person name="Perez-Cataluna A."/>
            <person name="Figueras M.J."/>
        </authorList>
    </citation>
    <scope>NUCLEOTIDE SEQUENCE [LARGE SCALE GENOMIC DNA]</scope>
    <source>
        <strain evidence="2 3">CECT 8993</strain>
    </source>
</reference>
<evidence type="ECO:0000256" key="1">
    <source>
        <dbReference type="SAM" id="Phobius"/>
    </source>
</evidence>
<evidence type="ECO:0000313" key="3">
    <source>
        <dbReference type="Proteomes" id="UP000290172"/>
    </source>
</evidence>
<dbReference type="AlphaFoldDB" id="A0A4Q0YCG0"/>
<sequence>MNEVITILITASAFSIIHWLALVLFNRYMLIWTRYLLAYAITYFIFYSVVSDTHTLFYMFYIVSPVLVLFAEGIKSFFILRKNNQI</sequence>
<organism evidence="2 3">
    <name type="scientific">Halarcobacter ebronensis</name>
    <dbReference type="NCBI Taxonomy" id="1462615"/>
    <lineage>
        <taxon>Bacteria</taxon>
        <taxon>Pseudomonadati</taxon>
        <taxon>Campylobacterota</taxon>
        <taxon>Epsilonproteobacteria</taxon>
        <taxon>Campylobacterales</taxon>
        <taxon>Arcobacteraceae</taxon>
        <taxon>Halarcobacter</taxon>
    </lineage>
</organism>
<feature type="transmembrane region" description="Helical" evidence="1">
    <location>
        <begin position="56"/>
        <end position="80"/>
    </location>
</feature>
<comment type="caution">
    <text evidence="2">The sequence shown here is derived from an EMBL/GenBank/DDBJ whole genome shotgun (WGS) entry which is preliminary data.</text>
</comment>
<protein>
    <submittedName>
        <fullName evidence="2">Uncharacterized protein</fullName>
    </submittedName>
</protein>
<dbReference type="Proteomes" id="UP000290172">
    <property type="component" value="Unassembled WGS sequence"/>
</dbReference>
<keyword evidence="1" id="KW-1133">Transmembrane helix</keyword>
<name>A0A4Q0YCG0_9BACT</name>
<dbReference type="RefSeq" id="WP_128981631.1">
    <property type="nucleotide sequence ID" value="NZ_PDKJ01000008.1"/>
</dbReference>
<feature type="transmembrane region" description="Helical" evidence="1">
    <location>
        <begin position="32"/>
        <end position="50"/>
    </location>
</feature>
<keyword evidence="1" id="KW-0472">Membrane</keyword>